<dbReference type="SUPFAM" id="SSF53686">
    <property type="entry name" value="Tryptophan synthase beta subunit-like PLP-dependent enzymes"/>
    <property type="match status" value="1"/>
</dbReference>
<proteinExistence type="predicted"/>
<evidence type="ECO:0000259" key="1">
    <source>
        <dbReference type="Pfam" id="PF00291"/>
    </source>
</evidence>
<gene>
    <name evidence="2" type="ORF">SCLCIDRAFT_27834</name>
</gene>
<dbReference type="PANTHER" id="PTHR10314">
    <property type="entry name" value="CYSTATHIONINE BETA-SYNTHASE"/>
    <property type="match status" value="1"/>
</dbReference>
<dbReference type="EMBL" id="KN822082">
    <property type="protein sequence ID" value="KIM58672.1"/>
    <property type="molecule type" value="Genomic_DNA"/>
</dbReference>
<dbReference type="STRING" id="1036808.A0A0C3A1Y7"/>
<feature type="domain" description="Tryptophan synthase beta chain-like PALP" evidence="1">
    <location>
        <begin position="27"/>
        <end position="84"/>
    </location>
</feature>
<dbReference type="HOGENOM" id="CLU_1563802_0_0_1"/>
<name>A0A0C3A1Y7_9AGAM</name>
<dbReference type="OrthoDB" id="10259545at2759"/>
<organism evidence="2 3">
    <name type="scientific">Scleroderma citrinum Foug A</name>
    <dbReference type="NCBI Taxonomy" id="1036808"/>
    <lineage>
        <taxon>Eukaryota</taxon>
        <taxon>Fungi</taxon>
        <taxon>Dikarya</taxon>
        <taxon>Basidiomycota</taxon>
        <taxon>Agaricomycotina</taxon>
        <taxon>Agaricomycetes</taxon>
        <taxon>Agaricomycetidae</taxon>
        <taxon>Boletales</taxon>
        <taxon>Sclerodermatineae</taxon>
        <taxon>Sclerodermataceae</taxon>
        <taxon>Scleroderma</taxon>
    </lineage>
</organism>
<accession>A0A0C3A1Y7</accession>
<keyword evidence="3" id="KW-1185">Reference proteome</keyword>
<dbReference type="AlphaFoldDB" id="A0A0C3A1Y7"/>
<dbReference type="InterPro" id="IPR050214">
    <property type="entry name" value="Cys_Synth/Cystath_Beta-Synth"/>
</dbReference>
<protein>
    <recommendedName>
        <fullName evidence="1">Tryptophan synthase beta chain-like PALP domain-containing protein</fullName>
    </recommendedName>
</protein>
<sequence>MLSSQSCCNARVDNDDYIVHLTAEDHGKLIPGKSIIIEPTSDNTGIGLAMACAIKGYLVIITMPNKMSRKEAILRALGAEVVKNFGHLSPPNPDNDNNDAVGIGNGGNKLLTTLAVPSMDADTWISGDQINHITLDHPRLDLHPSMLTPGSNDLISMSQIVLGWLHNMHVI</sequence>
<reference evidence="3" key="2">
    <citation type="submission" date="2015-01" db="EMBL/GenBank/DDBJ databases">
        <title>Evolutionary Origins and Diversification of the Mycorrhizal Mutualists.</title>
        <authorList>
            <consortium name="DOE Joint Genome Institute"/>
            <consortium name="Mycorrhizal Genomics Consortium"/>
            <person name="Kohler A."/>
            <person name="Kuo A."/>
            <person name="Nagy L.G."/>
            <person name="Floudas D."/>
            <person name="Copeland A."/>
            <person name="Barry K.W."/>
            <person name="Cichocki N."/>
            <person name="Veneault-Fourrey C."/>
            <person name="LaButti K."/>
            <person name="Lindquist E.A."/>
            <person name="Lipzen A."/>
            <person name="Lundell T."/>
            <person name="Morin E."/>
            <person name="Murat C."/>
            <person name="Riley R."/>
            <person name="Ohm R."/>
            <person name="Sun H."/>
            <person name="Tunlid A."/>
            <person name="Henrissat B."/>
            <person name="Grigoriev I.V."/>
            <person name="Hibbett D.S."/>
            <person name="Martin F."/>
        </authorList>
    </citation>
    <scope>NUCLEOTIDE SEQUENCE [LARGE SCALE GENOMIC DNA]</scope>
    <source>
        <strain evidence="3">Foug A</strain>
    </source>
</reference>
<dbReference type="InterPro" id="IPR001926">
    <property type="entry name" value="TrpB-like_PALP"/>
</dbReference>
<evidence type="ECO:0000313" key="2">
    <source>
        <dbReference type="EMBL" id="KIM58672.1"/>
    </source>
</evidence>
<evidence type="ECO:0000313" key="3">
    <source>
        <dbReference type="Proteomes" id="UP000053989"/>
    </source>
</evidence>
<dbReference type="Gene3D" id="3.40.50.1100">
    <property type="match status" value="1"/>
</dbReference>
<dbReference type="Pfam" id="PF00291">
    <property type="entry name" value="PALP"/>
    <property type="match status" value="1"/>
</dbReference>
<dbReference type="Proteomes" id="UP000053989">
    <property type="component" value="Unassembled WGS sequence"/>
</dbReference>
<reference evidence="2 3" key="1">
    <citation type="submission" date="2014-04" db="EMBL/GenBank/DDBJ databases">
        <authorList>
            <consortium name="DOE Joint Genome Institute"/>
            <person name="Kuo A."/>
            <person name="Kohler A."/>
            <person name="Nagy L.G."/>
            <person name="Floudas D."/>
            <person name="Copeland A."/>
            <person name="Barry K.W."/>
            <person name="Cichocki N."/>
            <person name="Veneault-Fourrey C."/>
            <person name="LaButti K."/>
            <person name="Lindquist E.A."/>
            <person name="Lipzen A."/>
            <person name="Lundell T."/>
            <person name="Morin E."/>
            <person name="Murat C."/>
            <person name="Sun H."/>
            <person name="Tunlid A."/>
            <person name="Henrissat B."/>
            <person name="Grigoriev I.V."/>
            <person name="Hibbett D.S."/>
            <person name="Martin F."/>
            <person name="Nordberg H.P."/>
            <person name="Cantor M.N."/>
            <person name="Hua S.X."/>
        </authorList>
    </citation>
    <scope>NUCLEOTIDE SEQUENCE [LARGE SCALE GENOMIC DNA]</scope>
    <source>
        <strain evidence="2 3">Foug A</strain>
    </source>
</reference>
<dbReference type="InParanoid" id="A0A0C3A1Y7"/>
<dbReference type="InterPro" id="IPR036052">
    <property type="entry name" value="TrpB-like_PALP_sf"/>
</dbReference>